<reference evidence="2" key="1">
    <citation type="journal article" date="2022" name="bioRxiv">
        <title>Sequencing and chromosome-scale assembly of the giantPleurodeles waltlgenome.</title>
        <authorList>
            <person name="Brown T."/>
            <person name="Elewa A."/>
            <person name="Iarovenko S."/>
            <person name="Subramanian E."/>
            <person name="Araus A.J."/>
            <person name="Petzold A."/>
            <person name="Susuki M."/>
            <person name="Suzuki K.-i.T."/>
            <person name="Hayashi T."/>
            <person name="Toyoda A."/>
            <person name="Oliveira C."/>
            <person name="Osipova E."/>
            <person name="Leigh N.D."/>
            <person name="Simon A."/>
            <person name="Yun M.H."/>
        </authorList>
    </citation>
    <scope>NUCLEOTIDE SEQUENCE</scope>
    <source>
        <strain evidence="2">20211129_DDA</strain>
        <tissue evidence="2">Liver</tissue>
    </source>
</reference>
<gene>
    <name evidence="2" type="ORF">NDU88_005386</name>
</gene>
<feature type="region of interest" description="Disordered" evidence="1">
    <location>
        <begin position="84"/>
        <end position="108"/>
    </location>
</feature>
<evidence type="ECO:0000313" key="3">
    <source>
        <dbReference type="Proteomes" id="UP001066276"/>
    </source>
</evidence>
<organism evidence="2 3">
    <name type="scientific">Pleurodeles waltl</name>
    <name type="common">Iberian ribbed newt</name>
    <dbReference type="NCBI Taxonomy" id="8319"/>
    <lineage>
        <taxon>Eukaryota</taxon>
        <taxon>Metazoa</taxon>
        <taxon>Chordata</taxon>
        <taxon>Craniata</taxon>
        <taxon>Vertebrata</taxon>
        <taxon>Euteleostomi</taxon>
        <taxon>Amphibia</taxon>
        <taxon>Batrachia</taxon>
        <taxon>Caudata</taxon>
        <taxon>Salamandroidea</taxon>
        <taxon>Salamandridae</taxon>
        <taxon>Pleurodelinae</taxon>
        <taxon>Pleurodeles</taxon>
    </lineage>
</organism>
<accession>A0AAV7LNZ1</accession>
<dbReference type="AlphaFoldDB" id="A0AAV7LNZ1"/>
<protein>
    <submittedName>
        <fullName evidence="2">Uncharacterized protein</fullName>
    </submittedName>
</protein>
<proteinExistence type="predicted"/>
<sequence length="135" mass="15091">MLITGYAAVPHALKKLALHQQHLISESEKVVVRVLFFYAGKIITGIRHPGSSDLNCRRSDTRGARDLRPITRTLQELEPSDVVLRSRRGIGGQTPRSSRESEPRPPSLAVLFGSLREEREAKTRKSGRVQTVLLN</sequence>
<dbReference type="EMBL" id="JANPWB010000015">
    <property type="protein sequence ID" value="KAJ1092275.1"/>
    <property type="molecule type" value="Genomic_DNA"/>
</dbReference>
<comment type="caution">
    <text evidence="2">The sequence shown here is derived from an EMBL/GenBank/DDBJ whole genome shotgun (WGS) entry which is preliminary data.</text>
</comment>
<name>A0AAV7LNZ1_PLEWA</name>
<dbReference type="Proteomes" id="UP001066276">
    <property type="component" value="Chromosome 11"/>
</dbReference>
<evidence type="ECO:0000313" key="2">
    <source>
        <dbReference type="EMBL" id="KAJ1092275.1"/>
    </source>
</evidence>
<evidence type="ECO:0000256" key="1">
    <source>
        <dbReference type="SAM" id="MobiDB-lite"/>
    </source>
</evidence>
<keyword evidence="3" id="KW-1185">Reference proteome</keyword>